<protein>
    <submittedName>
        <fullName evidence="1">Uncharacterized protein</fullName>
    </submittedName>
</protein>
<reference evidence="1 2" key="1">
    <citation type="submission" date="2020-08" db="EMBL/GenBank/DDBJ databases">
        <title>Genomic Encyclopedia of Type Strains, Phase IV (KMG-IV): sequencing the most valuable type-strain genomes for metagenomic binning, comparative biology and taxonomic classification.</title>
        <authorList>
            <person name="Goeker M."/>
        </authorList>
    </citation>
    <scope>NUCLEOTIDE SEQUENCE [LARGE SCALE GENOMIC DNA]</scope>
    <source>
        <strain evidence="1 2">DSM 5391</strain>
    </source>
</reference>
<proteinExistence type="predicted"/>
<sequence length="141" mass="16586">MGQDYLEEFRTKIKEQLQKEAEQEVREEVARIYLETTNYDDETIAEKVKLDPQQVRQLRKNYEKWLCAKNLEISTEPQCITSGLPSQCLLPEMYVKRGKLEGAENMLLLGLHATGLRRFLEIIPNDTKQNLRKMLEQQDLD</sequence>
<gene>
    <name evidence="1" type="ORF">HNR53_003725</name>
</gene>
<dbReference type="RefSeq" id="WP_184528597.1">
    <property type="nucleotide sequence ID" value="NZ_JACHGK010000016.1"/>
</dbReference>
<accession>A0A7X0HUG0</accession>
<evidence type="ECO:0000313" key="1">
    <source>
        <dbReference type="EMBL" id="MBB6447048.1"/>
    </source>
</evidence>
<dbReference type="Proteomes" id="UP000531594">
    <property type="component" value="Unassembled WGS sequence"/>
</dbReference>
<keyword evidence="2" id="KW-1185">Reference proteome</keyword>
<organism evidence="1 2">
    <name type="scientific">Bacillus benzoevorans</name>
    <dbReference type="NCBI Taxonomy" id="1456"/>
    <lineage>
        <taxon>Bacteria</taxon>
        <taxon>Bacillati</taxon>
        <taxon>Bacillota</taxon>
        <taxon>Bacilli</taxon>
        <taxon>Bacillales</taxon>
        <taxon>Bacillaceae</taxon>
        <taxon>Bacillus</taxon>
    </lineage>
</organism>
<dbReference type="EMBL" id="JACHGK010000016">
    <property type="protein sequence ID" value="MBB6447048.1"/>
    <property type="molecule type" value="Genomic_DNA"/>
</dbReference>
<dbReference type="AlphaFoldDB" id="A0A7X0HUG0"/>
<comment type="caution">
    <text evidence="1">The sequence shown here is derived from an EMBL/GenBank/DDBJ whole genome shotgun (WGS) entry which is preliminary data.</text>
</comment>
<name>A0A7X0HUG0_9BACI</name>
<evidence type="ECO:0000313" key="2">
    <source>
        <dbReference type="Proteomes" id="UP000531594"/>
    </source>
</evidence>